<accession>A0A1R3K2E5</accession>
<protein>
    <submittedName>
        <fullName evidence="1">Uncharacterized protein</fullName>
    </submittedName>
</protein>
<sequence>MAVMTIVSPSFFKDSATTRAHAEVIAVIVVSIKS</sequence>
<reference evidence="2" key="1">
    <citation type="submission" date="2013-09" db="EMBL/GenBank/DDBJ databases">
        <title>Corchorus olitorius genome sequencing.</title>
        <authorList>
            <person name="Alam M."/>
            <person name="Haque M.S."/>
            <person name="Islam M.S."/>
            <person name="Emdad E.M."/>
            <person name="Islam M.M."/>
            <person name="Ahmed B."/>
            <person name="Halim A."/>
            <person name="Hossen Q.M.M."/>
            <person name="Hossain M.Z."/>
            <person name="Ahmed R."/>
            <person name="Khan M.M."/>
            <person name="Islam R."/>
            <person name="Rashid M.M."/>
            <person name="Khan S.A."/>
            <person name="Rahman M.S."/>
            <person name="Alam M."/>
            <person name="Yahiya A.S."/>
            <person name="Khan M.S."/>
            <person name="Azam M.S."/>
            <person name="Haque T."/>
            <person name="Lashkar M.Z.H."/>
            <person name="Akhand A.I."/>
            <person name="Morshed G."/>
            <person name="Roy S."/>
            <person name="Uddin K.S."/>
            <person name="Rabeya T."/>
            <person name="Hossain A.S."/>
            <person name="Chowdhury A."/>
            <person name="Snigdha A.R."/>
            <person name="Mortoza M.S."/>
            <person name="Matin S.A."/>
            <person name="Hoque S.M.E."/>
            <person name="Islam M.K."/>
            <person name="Roy D.K."/>
            <person name="Haider R."/>
            <person name="Moosa M.M."/>
            <person name="Elias S.M."/>
            <person name="Hasan A.M."/>
            <person name="Jahan S."/>
            <person name="Shafiuddin M."/>
            <person name="Mahmood N."/>
            <person name="Shommy N.S."/>
        </authorList>
    </citation>
    <scope>NUCLEOTIDE SEQUENCE [LARGE SCALE GENOMIC DNA]</scope>
    <source>
        <strain evidence="2">cv. O-4</strain>
    </source>
</reference>
<comment type="caution">
    <text evidence="1">The sequence shown here is derived from an EMBL/GenBank/DDBJ whole genome shotgun (WGS) entry which is preliminary data.</text>
</comment>
<proteinExistence type="predicted"/>
<dbReference type="AlphaFoldDB" id="A0A1R3K2E5"/>
<name>A0A1R3K2E5_9ROSI</name>
<gene>
    <name evidence="1" type="ORF">COLO4_12106</name>
</gene>
<keyword evidence="2" id="KW-1185">Reference proteome</keyword>
<dbReference type="Proteomes" id="UP000187203">
    <property type="component" value="Unassembled WGS sequence"/>
</dbReference>
<evidence type="ECO:0000313" key="1">
    <source>
        <dbReference type="EMBL" id="OMP01148.1"/>
    </source>
</evidence>
<organism evidence="1 2">
    <name type="scientific">Corchorus olitorius</name>
    <dbReference type="NCBI Taxonomy" id="93759"/>
    <lineage>
        <taxon>Eukaryota</taxon>
        <taxon>Viridiplantae</taxon>
        <taxon>Streptophyta</taxon>
        <taxon>Embryophyta</taxon>
        <taxon>Tracheophyta</taxon>
        <taxon>Spermatophyta</taxon>
        <taxon>Magnoliopsida</taxon>
        <taxon>eudicotyledons</taxon>
        <taxon>Gunneridae</taxon>
        <taxon>Pentapetalae</taxon>
        <taxon>rosids</taxon>
        <taxon>malvids</taxon>
        <taxon>Malvales</taxon>
        <taxon>Malvaceae</taxon>
        <taxon>Grewioideae</taxon>
        <taxon>Apeibeae</taxon>
        <taxon>Corchorus</taxon>
    </lineage>
</organism>
<dbReference type="EMBL" id="AWUE01014828">
    <property type="protein sequence ID" value="OMP01148.1"/>
    <property type="molecule type" value="Genomic_DNA"/>
</dbReference>
<evidence type="ECO:0000313" key="2">
    <source>
        <dbReference type="Proteomes" id="UP000187203"/>
    </source>
</evidence>